<keyword evidence="5" id="KW-0963">Cytoplasm</keyword>
<evidence type="ECO:0000256" key="6">
    <source>
        <dbReference type="ARBA" id="ARBA00022794"/>
    </source>
</evidence>
<evidence type="ECO:0000256" key="8">
    <source>
        <dbReference type="ARBA" id="ARBA00023273"/>
    </source>
</evidence>
<evidence type="ECO:0000313" key="14">
    <source>
        <dbReference type="EMBL" id="RNA23522.1"/>
    </source>
</evidence>
<reference evidence="14 15" key="1">
    <citation type="journal article" date="2018" name="Sci. Rep.">
        <title>Genomic signatures of local adaptation to the degree of environmental predictability in rotifers.</title>
        <authorList>
            <person name="Franch-Gras L."/>
            <person name="Hahn C."/>
            <person name="Garcia-Roger E.M."/>
            <person name="Carmona M.J."/>
            <person name="Serra M."/>
            <person name="Gomez A."/>
        </authorList>
    </citation>
    <scope>NUCLEOTIDE SEQUENCE [LARGE SCALE GENOMIC DNA]</scope>
    <source>
        <strain evidence="14">HYR1</strain>
    </source>
</reference>
<keyword evidence="6" id="KW-0970">Cilium biogenesis/degradation</keyword>
<evidence type="ECO:0000256" key="10">
    <source>
        <dbReference type="ARBA" id="ARBA00070736"/>
    </source>
</evidence>
<evidence type="ECO:0000256" key="5">
    <source>
        <dbReference type="ARBA" id="ARBA00022490"/>
    </source>
</evidence>
<dbReference type="GO" id="GO:0034453">
    <property type="term" value="P:microtubule anchoring"/>
    <property type="evidence" value="ECO:0007669"/>
    <property type="project" value="InterPro"/>
</dbReference>
<sequence>MSSFNDLKNVLKDALDNKGVINNVKAKLRAEIFCVLEDNTLEKPMVSQENLLINELIREYMEFNRYQYSKSVFLKESNQPSVPLNREIMAAELHIRENNTIKQVPLIYSVLWNLLNKDPLKEDDEEINNT</sequence>
<proteinExistence type="inferred from homology"/>
<dbReference type="GO" id="GO:0030030">
    <property type="term" value="P:cell projection organization"/>
    <property type="evidence" value="ECO:0007669"/>
    <property type="project" value="UniProtKB-KW"/>
</dbReference>
<dbReference type="Proteomes" id="UP000276133">
    <property type="component" value="Unassembled WGS sequence"/>
</dbReference>
<dbReference type="EMBL" id="REGN01003268">
    <property type="protein sequence ID" value="RNA23522.1"/>
    <property type="molecule type" value="Genomic_DNA"/>
</dbReference>
<keyword evidence="15" id="KW-1185">Reference proteome</keyword>
<protein>
    <recommendedName>
        <fullName evidence="10">Centrosomal protein 20</fullName>
    </recommendedName>
    <alternativeName>
        <fullName evidence="11">FGFR1OP N-terminal-like protein</fullName>
    </alternativeName>
    <alternativeName>
        <fullName evidence="12">LisH domain-containing protein FOPNL</fullName>
    </alternativeName>
</protein>
<evidence type="ECO:0000313" key="15">
    <source>
        <dbReference type="Proteomes" id="UP000276133"/>
    </source>
</evidence>
<dbReference type="Pfam" id="PF09398">
    <property type="entry name" value="FOP_dimer"/>
    <property type="match status" value="1"/>
</dbReference>
<organism evidence="14 15">
    <name type="scientific">Brachionus plicatilis</name>
    <name type="common">Marine rotifer</name>
    <name type="synonym">Brachionus muelleri</name>
    <dbReference type="NCBI Taxonomy" id="10195"/>
    <lineage>
        <taxon>Eukaryota</taxon>
        <taxon>Metazoa</taxon>
        <taxon>Spiralia</taxon>
        <taxon>Gnathifera</taxon>
        <taxon>Rotifera</taxon>
        <taxon>Eurotatoria</taxon>
        <taxon>Monogononta</taxon>
        <taxon>Pseudotrocha</taxon>
        <taxon>Ploima</taxon>
        <taxon>Brachionidae</taxon>
        <taxon>Brachionus</taxon>
    </lineage>
</organism>
<evidence type="ECO:0000256" key="4">
    <source>
        <dbReference type="ARBA" id="ARBA00005385"/>
    </source>
</evidence>
<comment type="similarity">
    <text evidence="4">Belongs to the CEP43 family.</text>
</comment>
<evidence type="ECO:0000256" key="9">
    <source>
        <dbReference type="ARBA" id="ARBA00055043"/>
    </source>
</evidence>
<name>A0A3M7RIX1_BRAPC</name>
<evidence type="ECO:0000256" key="11">
    <source>
        <dbReference type="ARBA" id="ARBA00076755"/>
    </source>
</evidence>
<comment type="subcellular location">
    <subcellularLocation>
        <location evidence="1">Cytoplasm</location>
        <location evidence="1">Cytoskeleton</location>
        <location evidence="1">Cilium basal body</location>
    </subcellularLocation>
    <subcellularLocation>
        <location evidence="3">Cytoplasm</location>
        <location evidence="3">Cytoskeleton</location>
        <location evidence="3">Microtubule organizing center</location>
        <location evidence="3">Centrosome</location>
        <location evidence="3">Centriolar satellite</location>
    </subcellularLocation>
    <subcellularLocation>
        <location evidence="2">Cytoplasmic granule</location>
    </subcellularLocation>
</comment>
<keyword evidence="8" id="KW-0966">Cell projection</keyword>
<dbReference type="GO" id="GO:0034451">
    <property type="term" value="C:centriolar satellite"/>
    <property type="evidence" value="ECO:0007669"/>
    <property type="project" value="UniProtKB-SubCell"/>
</dbReference>
<dbReference type="AlphaFoldDB" id="A0A3M7RIX1"/>
<dbReference type="InterPro" id="IPR018993">
    <property type="entry name" value="FOP_dimerisation-dom_N"/>
</dbReference>
<gene>
    <name evidence="14" type="ORF">BpHYR1_009872</name>
</gene>
<comment type="caution">
    <text evidence="14">The sequence shown here is derived from an EMBL/GenBank/DDBJ whole genome shotgun (WGS) entry which is preliminary data.</text>
</comment>
<dbReference type="GO" id="GO:0005929">
    <property type="term" value="C:cilium"/>
    <property type="evidence" value="ECO:0007669"/>
    <property type="project" value="UniProtKB-ARBA"/>
</dbReference>
<dbReference type="STRING" id="10195.A0A3M7RIX1"/>
<evidence type="ECO:0000256" key="3">
    <source>
        <dbReference type="ARBA" id="ARBA00004607"/>
    </source>
</evidence>
<evidence type="ECO:0000256" key="1">
    <source>
        <dbReference type="ARBA" id="ARBA00004120"/>
    </source>
</evidence>
<accession>A0A3M7RIX1</accession>
<dbReference type="PROSITE" id="PS50896">
    <property type="entry name" value="LISH"/>
    <property type="match status" value="1"/>
</dbReference>
<feature type="domain" description="FGFR1 oncogene partner (FOP) N-terminal dimerisation" evidence="13">
    <location>
        <begin position="39"/>
        <end position="111"/>
    </location>
</feature>
<comment type="function">
    <text evidence="9">Involved in the biogenesis of cilia. Required for the recruitment of PLK1 to centrosomes and S phase progression.</text>
</comment>
<dbReference type="OrthoDB" id="5970631at2759"/>
<dbReference type="Gene3D" id="1.20.960.40">
    <property type="match status" value="1"/>
</dbReference>
<dbReference type="PANTHER" id="PTHR15431">
    <property type="entry name" value="FGFR1 ONCOGENE PARTNER/LISH DOMAIN-CONTAINING PROTEIN"/>
    <property type="match status" value="1"/>
</dbReference>
<evidence type="ECO:0000259" key="13">
    <source>
        <dbReference type="Pfam" id="PF09398"/>
    </source>
</evidence>
<keyword evidence="7" id="KW-0206">Cytoskeleton</keyword>
<dbReference type="FunFam" id="1.20.960.40:FF:000002">
    <property type="entry name" value="LisH domain-containing protein FOPNL"/>
    <property type="match status" value="1"/>
</dbReference>
<evidence type="ECO:0000256" key="7">
    <source>
        <dbReference type="ARBA" id="ARBA00023212"/>
    </source>
</evidence>
<evidence type="ECO:0000256" key="12">
    <source>
        <dbReference type="ARBA" id="ARBA00081996"/>
    </source>
</evidence>
<dbReference type="InterPro" id="IPR006594">
    <property type="entry name" value="LisH"/>
</dbReference>
<evidence type="ECO:0000256" key="2">
    <source>
        <dbReference type="ARBA" id="ARBA00004463"/>
    </source>
</evidence>
<dbReference type="PANTHER" id="PTHR15431:SF4">
    <property type="entry name" value="PROTEIN TONNEAU 1B"/>
    <property type="match status" value="1"/>
</dbReference>